<dbReference type="InterPro" id="IPR032238">
    <property type="entry name" value="ATP-synth_Z"/>
</dbReference>
<evidence type="ECO:0000313" key="3">
    <source>
        <dbReference type="Proteomes" id="UP000019116"/>
    </source>
</evidence>
<dbReference type="OrthoDB" id="1423823at2759"/>
<dbReference type="Proteomes" id="UP000019116">
    <property type="component" value="Chromosome Un"/>
</dbReference>
<dbReference type="PaxDb" id="4565-Traes_7DL_8AFAEFEEA.1"/>
<proteinExistence type="predicted"/>
<accession>A0A3B6UB56</accession>
<feature type="transmembrane region" description="Helical" evidence="1">
    <location>
        <begin position="36"/>
        <end position="56"/>
    </location>
</feature>
<dbReference type="OMA" id="PAAMDCH"/>
<keyword evidence="1" id="KW-0472">Membrane</keyword>
<dbReference type="PANTHER" id="PTHR35165">
    <property type="entry name" value="OS08G0113900 PROTEIN"/>
    <property type="match status" value="1"/>
</dbReference>
<dbReference type="Gramene" id="TraesCSU02G097200.1">
    <property type="protein sequence ID" value="TraesCSU02G097200.1.cds1"/>
    <property type="gene ID" value="TraesCSU02G097200"/>
</dbReference>
<sequence>MKMQQHPRSRTPAAMDCHLFHGEQQRLAVSREAASVAVDTCMVAAAVTGALLLAWWSVAFHPSNSRLWMVPVGLVLACTPAVVCLALTLSAEPRVQDAGAKMAPLSAVVVEM</sequence>
<dbReference type="Gramene" id="TraesCAD_scaffold_022784_01G000300.1">
    <property type="protein sequence ID" value="TraesCAD_scaffold_022784_01G000300.1"/>
    <property type="gene ID" value="TraesCAD_scaffold_022784_01G000300"/>
</dbReference>
<reference evidence="2" key="2">
    <citation type="submission" date="2018-10" db="UniProtKB">
        <authorList>
            <consortium name="EnsemblPlants"/>
        </authorList>
    </citation>
    <scope>IDENTIFICATION</scope>
</reference>
<dbReference type="Gramene" id="TraesPARA_EIv1.0_2427280.1">
    <property type="protein sequence ID" value="TraesPARA_EIv1.0_2427280.1.CDS1"/>
    <property type="gene ID" value="TraesPARA_EIv1.0_2427280"/>
</dbReference>
<dbReference type="Gramene" id="TraesCLE_scaffold_011025_01G000300.1">
    <property type="protein sequence ID" value="TraesCLE_scaffold_011025_01G000300.1"/>
    <property type="gene ID" value="TraesCLE_scaffold_011025_01G000300"/>
</dbReference>
<organism evidence="2">
    <name type="scientific">Triticum aestivum</name>
    <name type="common">Wheat</name>
    <dbReference type="NCBI Taxonomy" id="4565"/>
    <lineage>
        <taxon>Eukaryota</taxon>
        <taxon>Viridiplantae</taxon>
        <taxon>Streptophyta</taxon>
        <taxon>Embryophyta</taxon>
        <taxon>Tracheophyta</taxon>
        <taxon>Spermatophyta</taxon>
        <taxon>Magnoliopsida</taxon>
        <taxon>Liliopsida</taxon>
        <taxon>Poales</taxon>
        <taxon>Poaceae</taxon>
        <taxon>BOP clade</taxon>
        <taxon>Pooideae</taxon>
        <taxon>Triticodae</taxon>
        <taxon>Triticeae</taxon>
        <taxon>Triticinae</taxon>
        <taxon>Triticum</taxon>
    </lineage>
</organism>
<keyword evidence="1" id="KW-0812">Transmembrane</keyword>
<feature type="transmembrane region" description="Helical" evidence="1">
    <location>
        <begin position="68"/>
        <end position="89"/>
    </location>
</feature>
<dbReference type="Gramene" id="TraesWEE_scaffold_023558_01G000400.1">
    <property type="protein sequence ID" value="TraesWEE_scaffold_023558_01G000400.1"/>
    <property type="gene ID" value="TraesWEE_scaffold_023558_01G000400"/>
</dbReference>
<dbReference type="PANTHER" id="PTHR35165:SF6">
    <property type="entry name" value="OS08G0113900 PROTEIN"/>
    <property type="match status" value="1"/>
</dbReference>
<keyword evidence="1" id="KW-1133">Transmembrane helix</keyword>
<reference evidence="2" key="1">
    <citation type="submission" date="2018-08" db="EMBL/GenBank/DDBJ databases">
        <authorList>
            <person name="Rossello M."/>
        </authorList>
    </citation>
    <scope>NUCLEOTIDE SEQUENCE [LARGE SCALE GENOMIC DNA]</scope>
    <source>
        <strain evidence="2">cv. Chinese Spring</strain>
    </source>
</reference>
<dbReference type="Gramene" id="TraesROB_scaffold_067353_01G000100.1">
    <property type="protein sequence ID" value="TraesROB_scaffold_067353_01G000100.1"/>
    <property type="gene ID" value="TraesROB_scaffold_067353_01G000100"/>
</dbReference>
<keyword evidence="3" id="KW-1185">Reference proteome</keyword>
<dbReference type="AlphaFoldDB" id="A0A3B6UB56"/>
<dbReference type="EnsemblPlants" id="TraesCSU02G097200.1">
    <property type="protein sequence ID" value="TraesCSU02G097200.1.cds1"/>
    <property type="gene ID" value="TraesCSU02G097200"/>
</dbReference>
<evidence type="ECO:0000256" key="1">
    <source>
        <dbReference type="SAM" id="Phobius"/>
    </source>
</evidence>
<dbReference type="Pfam" id="PF16594">
    <property type="entry name" value="ATP-synt_Z"/>
    <property type="match status" value="1"/>
</dbReference>
<name>A0A3B6UB56_WHEAT</name>
<protein>
    <submittedName>
        <fullName evidence="2">Uncharacterized protein</fullName>
    </submittedName>
</protein>
<evidence type="ECO:0000313" key="2">
    <source>
        <dbReference type="EnsemblPlants" id="TraesCSU02G097200.1.cds1"/>
    </source>
</evidence>